<dbReference type="Gene3D" id="3.40.50.300">
    <property type="entry name" value="P-loop containing nucleotide triphosphate hydrolases"/>
    <property type="match status" value="1"/>
</dbReference>
<evidence type="ECO:0000313" key="10">
    <source>
        <dbReference type="EMBL" id="MPM26172.1"/>
    </source>
</evidence>
<comment type="similarity">
    <text evidence="2">Belongs to the IPP transferase family.</text>
</comment>
<reference evidence="10" key="1">
    <citation type="submission" date="2019-08" db="EMBL/GenBank/DDBJ databases">
        <authorList>
            <person name="Kucharzyk K."/>
            <person name="Murdoch R.W."/>
            <person name="Higgins S."/>
            <person name="Loffler F."/>
        </authorList>
    </citation>
    <scope>NUCLEOTIDE SEQUENCE</scope>
</reference>
<name>A0A644YC11_9ZZZZ</name>
<dbReference type="InterPro" id="IPR039657">
    <property type="entry name" value="Dimethylallyltransferase"/>
</dbReference>
<dbReference type="InterPro" id="IPR027417">
    <property type="entry name" value="P-loop_NTPase"/>
</dbReference>
<keyword evidence="5" id="KW-0819">tRNA processing</keyword>
<dbReference type="SUPFAM" id="SSF52540">
    <property type="entry name" value="P-loop containing nucleoside triphosphate hydrolases"/>
    <property type="match status" value="2"/>
</dbReference>
<dbReference type="InterPro" id="IPR018022">
    <property type="entry name" value="IPT"/>
</dbReference>
<gene>
    <name evidence="10" type="primary">miaA_27</name>
    <name evidence="10" type="ORF">SDC9_72673</name>
</gene>
<organism evidence="10">
    <name type="scientific">bioreactor metagenome</name>
    <dbReference type="NCBI Taxonomy" id="1076179"/>
    <lineage>
        <taxon>unclassified sequences</taxon>
        <taxon>metagenomes</taxon>
        <taxon>ecological metagenomes</taxon>
    </lineage>
</organism>
<dbReference type="PANTHER" id="PTHR11088">
    <property type="entry name" value="TRNA DIMETHYLALLYLTRANSFERASE"/>
    <property type="match status" value="1"/>
</dbReference>
<dbReference type="HAMAP" id="MF_00185">
    <property type="entry name" value="IPP_trans"/>
    <property type="match status" value="1"/>
</dbReference>
<accession>A0A644YC11</accession>
<evidence type="ECO:0000256" key="5">
    <source>
        <dbReference type="ARBA" id="ARBA00022694"/>
    </source>
</evidence>
<evidence type="ECO:0000256" key="7">
    <source>
        <dbReference type="ARBA" id="ARBA00022840"/>
    </source>
</evidence>
<evidence type="ECO:0000256" key="8">
    <source>
        <dbReference type="ARBA" id="ARBA00022842"/>
    </source>
</evidence>
<comment type="caution">
    <text evidence="10">The sequence shown here is derived from an EMBL/GenBank/DDBJ whole genome shotgun (WGS) entry which is preliminary data.</text>
</comment>
<keyword evidence="6" id="KW-0547">Nucleotide-binding</keyword>
<evidence type="ECO:0000256" key="2">
    <source>
        <dbReference type="ARBA" id="ARBA00005842"/>
    </source>
</evidence>
<evidence type="ECO:0000256" key="3">
    <source>
        <dbReference type="ARBA" id="ARBA00012665"/>
    </source>
</evidence>
<evidence type="ECO:0000256" key="4">
    <source>
        <dbReference type="ARBA" id="ARBA00022679"/>
    </source>
</evidence>
<keyword evidence="4 10" id="KW-0808">Transferase</keyword>
<comment type="cofactor">
    <cofactor evidence="1">
        <name>Mg(2+)</name>
        <dbReference type="ChEBI" id="CHEBI:18420"/>
    </cofactor>
</comment>
<evidence type="ECO:0000256" key="6">
    <source>
        <dbReference type="ARBA" id="ARBA00022741"/>
    </source>
</evidence>
<dbReference type="Pfam" id="PF01715">
    <property type="entry name" value="IPPT"/>
    <property type="match status" value="1"/>
</dbReference>
<dbReference type="PANTHER" id="PTHR11088:SF60">
    <property type="entry name" value="TRNA DIMETHYLALLYLTRANSFERASE"/>
    <property type="match status" value="1"/>
</dbReference>
<dbReference type="AlphaFoldDB" id="A0A644YC11"/>
<proteinExistence type="inferred from homology"/>
<evidence type="ECO:0000256" key="9">
    <source>
        <dbReference type="ARBA" id="ARBA00049563"/>
    </source>
</evidence>
<keyword evidence="8" id="KW-0460">Magnesium</keyword>
<dbReference type="NCBIfam" id="TIGR00174">
    <property type="entry name" value="miaA"/>
    <property type="match status" value="1"/>
</dbReference>
<comment type="catalytic activity">
    <reaction evidence="9">
        <text>adenosine(37) in tRNA + dimethylallyl diphosphate = N(6)-dimethylallyladenosine(37) in tRNA + diphosphate</text>
        <dbReference type="Rhea" id="RHEA:26482"/>
        <dbReference type="Rhea" id="RHEA-COMP:10162"/>
        <dbReference type="Rhea" id="RHEA-COMP:10375"/>
        <dbReference type="ChEBI" id="CHEBI:33019"/>
        <dbReference type="ChEBI" id="CHEBI:57623"/>
        <dbReference type="ChEBI" id="CHEBI:74411"/>
        <dbReference type="ChEBI" id="CHEBI:74415"/>
        <dbReference type="EC" id="2.5.1.75"/>
    </reaction>
</comment>
<dbReference type="EC" id="2.5.1.75" evidence="3"/>
<dbReference type="EMBL" id="VSSQ01004666">
    <property type="protein sequence ID" value="MPM26172.1"/>
    <property type="molecule type" value="Genomic_DNA"/>
</dbReference>
<dbReference type="Gene3D" id="1.10.287.890">
    <property type="entry name" value="Crystal structure of tRNA isopentenylpyrophosphate transferase (bh2366) domain"/>
    <property type="match status" value="1"/>
</dbReference>
<evidence type="ECO:0000256" key="1">
    <source>
        <dbReference type="ARBA" id="ARBA00001946"/>
    </source>
</evidence>
<dbReference type="GO" id="GO:0006400">
    <property type="term" value="P:tRNA modification"/>
    <property type="evidence" value="ECO:0007669"/>
    <property type="project" value="TreeGrafter"/>
</dbReference>
<keyword evidence="7" id="KW-0067">ATP-binding</keyword>
<dbReference type="GO" id="GO:0005524">
    <property type="term" value="F:ATP binding"/>
    <property type="evidence" value="ECO:0007669"/>
    <property type="project" value="UniProtKB-KW"/>
</dbReference>
<sequence length="307" mass="35174">MEIHELMVILGPTATGKTALAVKAARTLNAEIVSADSRQIYRGLDIGTGKDLSEYSEGGEPVPYHLIDFLNPGDSYNTFQFKSDATEVIREIGSRGRLPLVCGGTGLYIESLLLDYHFSAATRQEDFRREAEHMENSVLARQIEVLGGELSAEDKANRHRLIRKLEVMLFSEENKDVRESLKIEKLHVFGIDLPREIIRKRITDRLISRLEHGMVEEVKALLDAGVSAKWLDALGLEYRFISRYLKKQLSYQEMFSQLETAIHQFAKRQSTWFRRMEKRGIKINWIDGLIPDEDKIEFILETVDFGK</sequence>
<dbReference type="GO" id="GO:0052381">
    <property type="term" value="F:tRNA dimethylallyltransferase activity"/>
    <property type="evidence" value="ECO:0007669"/>
    <property type="project" value="UniProtKB-EC"/>
</dbReference>
<protein>
    <recommendedName>
        <fullName evidence="3">tRNA dimethylallyltransferase</fullName>
        <ecNumber evidence="3">2.5.1.75</ecNumber>
    </recommendedName>
</protein>